<organism evidence="2 3">
    <name type="scientific">Micropruina glycogenica</name>
    <dbReference type="NCBI Taxonomy" id="75385"/>
    <lineage>
        <taxon>Bacteria</taxon>
        <taxon>Bacillati</taxon>
        <taxon>Actinomycetota</taxon>
        <taxon>Actinomycetes</taxon>
        <taxon>Propionibacteriales</taxon>
        <taxon>Nocardioidaceae</taxon>
        <taxon>Micropruina</taxon>
    </lineage>
</organism>
<evidence type="ECO:0000313" key="2">
    <source>
        <dbReference type="EMBL" id="SPD85314.1"/>
    </source>
</evidence>
<dbReference type="EMBL" id="LT985188">
    <property type="protein sequence ID" value="SPD85314.1"/>
    <property type="molecule type" value="Genomic_DNA"/>
</dbReference>
<reference evidence="2 3" key="1">
    <citation type="submission" date="2018-02" db="EMBL/GenBank/DDBJ databases">
        <authorList>
            <person name="Cohen D.B."/>
            <person name="Kent A.D."/>
        </authorList>
    </citation>
    <scope>NUCLEOTIDE SEQUENCE [LARGE SCALE GENOMIC DNA]</scope>
    <source>
        <strain evidence="2">1</strain>
    </source>
</reference>
<gene>
    <name evidence="2" type="ORF">MPLG2_0278</name>
</gene>
<dbReference type="KEGG" id="mgg:MPLG2_0278"/>
<proteinExistence type="predicted"/>
<keyword evidence="3" id="KW-1185">Reference proteome</keyword>
<sequence length="108" mass="11243">MDALSRPVSGRTGGRTEPSRPVSGRTGGRTEPSRPVSGSTGGRAEPGRPVQRSQDGRPEPSGSGVARAGSREITPLSALTSIINRPSPEPHPRTRRGMQQGLPQVSAL</sequence>
<name>A0A2N9JD53_9ACTN</name>
<dbReference type="AlphaFoldDB" id="A0A2N9JD53"/>
<dbReference type="Proteomes" id="UP000238164">
    <property type="component" value="Chromosome 1"/>
</dbReference>
<feature type="region of interest" description="Disordered" evidence="1">
    <location>
        <begin position="1"/>
        <end position="108"/>
    </location>
</feature>
<evidence type="ECO:0000256" key="1">
    <source>
        <dbReference type="SAM" id="MobiDB-lite"/>
    </source>
</evidence>
<evidence type="ECO:0000313" key="3">
    <source>
        <dbReference type="Proteomes" id="UP000238164"/>
    </source>
</evidence>
<accession>A0A2N9JD53</accession>
<protein>
    <submittedName>
        <fullName evidence="2">Uncharacterized protein</fullName>
    </submittedName>
</protein>